<evidence type="ECO:0000256" key="4">
    <source>
        <dbReference type="ARBA" id="ARBA00023136"/>
    </source>
</evidence>
<dbReference type="AlphaFoldDB" id="A0A2W7SG50"/>
<keyword evidence="3 5" id="KW-1133">Transmembrane helix</keyword>
<comment type="subcellular location">
    <subcellularLocation>
        <location evidence="1">Membrane</location>
        <topology evidence="1">Multi-pass membrane protein</topology>
    </subcellularLocation>
</comment>
<evidence type="ECO:0000313" key="6">
    <source>
        <dbReference type="EMBL" id="PZX61855.1"/>
    </source>
</evidence>
<dbReference type="EMBL" id="QKZV01000006">
    <property type="protein sequence ID" value="PZX61855.1"/>
    <property type="molecule type" value="Genomic_DNA"/>
</dbReference>
<sequence>MVKKNIVDSYFLVGIQFSAIIFLLVIIPSFKWNIWGIVFLLLSGLLLLWAVFSMRQSKLRVMPEPDSEAHLIVSGPYQYIRHPMYTSVLLYAIGMLCFSFTWWRLMVLIILFFVLQLKIRKEEKYWKAKDANYKNYILNTKRMLPFLW</sequence>
<gene>
    <name evidence="6" type="ORF">LX80_02016</name>
</gene>
<accession>A0A2W7SG50</accession>
<dbReference type="GO" id="GO:0016020">
    <property type="term" value="C:membrane"/>
    <property type="evidence" value="ECO:0007669"/>
    <property type="project" value="UniProtKB-SubCell"/>
</dbReference>
<evidence type="ECO:0000256" key="2">
    <source>
        <dbReference type="ARBA" id="ARBA00022692"/>
    </source>
</evidence>
<evidence type="ECO:0000256" key="5">
    <source>
        <dbReference type="SAM" id="Phobius"/>
    </source>
</evidence>
<dbReference type="Gene3D" id="1.20.120.1630">
    <property type="match status" value="1"/>
</dbReference>
<evidence type="ECO:0000256" key="3">
    <source>
        <dbReference type="ARBA" id="ARBA00022989"/>
    </source>
</evidence>
<dbReference type="Proteomes" id="UP000249720">
    <property type="component" value="Unassembled WGS sequence"/>
</dbReference>
<dbReference type="InterPro" id="IPR007269">
    <property type="entry name" value="ICMT_MeTrfase"/>
</dbReference>
<dbReference type="GO" id="GO:0032259">
    <property type="term" value="P:methylation"/>
    <property type="evidence" value="ECO:0007669"/>
    <property type="project" value="UniProtKB-KW"/>
</dbReference>
<name>A0A2W7SG50_9BACT</name>
<dbReference type="GO" id="GO:0004671">
    <property type="term" value="F:protein C-terminal S-isoprenylcysteine carboxyl O-methyltransferase activity"/>
    <property type="evidence" value="ECO:0007669"/>
    <property type="project" value="InterPro"/>
</dbReference>
<reference evidence="6 7" key="1">
    <citation type="submission" date="2018-06" db="EMBL/GenBank/DDBJ databases">
        <title>Genomic Encyclopedia of Archaeal and Bacterial Type Strains, Phase II (KMG-II): from individual species to whole genera.</title>
        <authorList>
            <person name="Goeker M."/>
        </authorList>
    </citation>
    <scope>NUCLEOTIDE SEQUENCE [LARGE SCALE GENOMIC DNA]</scope>
    <source>
        <strain evidence="6 7">DSM 23241</strain>
    </source>
</reference>
<dbReference type="InterPro" id="IPR052527">
    <property type="entry name" value="Metal_cation-efflux_comp"/>
</dbReference>
<evidence type="ECO:0000313" key="7">
    <source>
        <dbReference type="Proteomes" id="UP000249720"/>
    </source>
</evidence>
<protein>
    <submittedName>
        <fullName evidence="6">Isoprenylcysteine carboxyl methyltransferase (ICMT) family protein</fullName>
    </submittedName>
</protein>
<keyword evidence="6" id="KW-0489">Methyltransferase</keyword>
<keyword evidence="7" id="KW-1185">Reference proteome</keyword>
<dbReference type="PANTHER" id="PTHR43847">
    <property type="entry name" value="BLL3993 PROTEIN"/>
    <property type="match status" value="1"/>
</dbReference>
<organism evidence="6 7">
    <name type="scientific">Hydrotalea sandarakina</name>
    <dbReference type="NCBI Taxonomy" id="1004304"/>
    <lineage>
        <taxon>Bacteria</taxon>
        <taxon>Pseudomonadati</taxon>
        <taxon>Bacteroidota</taxon>
        <taxon>Chitinophagia</taxon>
        <taxon>Chitinophagales</taxon>
        <taxon>Chitinophagaceae</taxon>
        <taxon>Hydrotalea</taxon>
    </lineage>
</organism>
<dbReference type="Pfam" id="PF04140">
    <property type="entry name" value="ICMT"/>
    <property type="match status" value="1"/>
</dbReference>
<dbReference type="PANTHER" id="PTHR43847:SF1">
    <property type="entry name" value="BLL3993 PROTEIN"/>
    <property type="match status" value="1"/>
</dbReference>
<keyword evidence="4 5" id="KW-0472">Membrane</keyword>
<feature type="transmembrane region" description="Helical" evidence="5">
    <location>
        <begin position="33"/>
        <end position="52"/>
    </location>
</feature>
<dbReference type="RefSeq" id="WP_111295941.1">
    <property type="nucleotide sequence ID" value="NZ_QKZV01000006.1"/>
</dbReference>
<keyword evidence="6" id="KW-0808">Transferase</keyword>
<comment type="caution">
    <text evidence="6">The sequence shown here is derived from an EMBL/GenBank/DDBJ whole genome shotgun (WGS) entry which is preliminary data.</text>
</comment>
<evidence type="ECO:0000256" key="1">
    <source>
        <dbReference type="ARBA" id="ARBA00004141"/>
    </source>
</evidence>
<keyword evidence="2 5" id="KW-0812">Transmembrane</keyword>
<dbReference type="OrthoDB" id="9809773at2"/>
<proteinExistence type="predicted"/>
<feature type="transmembrane region" description="Helical" evidence="5">
    <location>
        <begin position="88"/>
        <end position="115"/>
    </location>
</feature>
<feature type="transmembrane region" description="Helical" evidence="5">
    <location>
        <begin position="7"/>
        <end position="27"/>
    </location>
</feature>